<feature type="domain" description="AB hydrolase-1" evidence="3">
    <location>
        <begin position="29"/>
        <end position="137"/>
    </location>
</feature>
<gene>
    <name evidence="4" type="ORF">VSDG_09536</name>
</gene>
<sequence>MTTITRNDVAYAGGDKKIHYLAAGPVDGPLIMFIHGWPGTAITWKTHIDTFSGLGFRVVAPDMPGYGHSTARHVIEDYCQEALVEGMMALLADTDRSAAIWVGHDWGAAVTSSVATQHPEVVKALVNLCVPYHSIELGWSGFLPLVNRETYPADEYEFGQWDYMKNYEENFEKAVEWLDQDVAGFCKAAMQITTPPTSRIARFSTVRKSGWFDGMQKPPSVDMTGTPVLPVEVFDSFTKDMQKTGFWSGSAYYMNHERNAEYNGKAPGGGKLKQPVLFIHATWDLTCDTKTSRLPVPMREVCSNLTEVTVEAGHFVQFEKPGQVTAALCRFIIEQLPSEWPGFWESGYTTRNKLVL</sequence>
<reference evidence="4 5" key="1">
    <citation type="submission" date="2015-09" db="EMBL/GenBank/DDBJ databases">
        <title>Host preference determinants of Valsa canker pathogens revealed by comparative genomics.</title>
        <authorList>
            <person name="Yin Z."/>
            <person name="Huang L."/>
        </authorList>
    </citation>
    <scope>NUCLEOTIDE SEQUENCE [LARGE SCALE GENOMIC DNA]</scope>
    <source>
        <strain evidence="4 5">YSFL</strain>
    </source>
</reference>
<dbReference type="Pfam" id="PF00561">
    <property type="entry name" value="Abhydrolase_1"/>
    <property type="match status" value="1"/>
</dbReference>
<organism evidence="4 5">
    <name type="scientific">Cytospora chrysosperma</name>
    <name type="common">Cytospora canker fungus</name>
    <name type="synonym">Sphaeria chrysosperma</name>
    <dbReference type="NCBI Taxonomy" id="252740"/>
    <lineage>
        <taxon>Eukaryota</taxon>
        <taxon>Fungi</taxon>
        <taxon>Dikarya</taxon>
        <taxon>Ascomycota</taxon>
        <taxon>Pezizomycotina</taxon>
        <taxon>Sordariomycetes</taxon>
        <taxon>Sordariomycetidae</taxon>
        <taxon>Diaporthales</taxon>
        <taxon>Cytosporaceae</taxon>
        <taxon>Cytospora</taxon>
    </lineage>
</organism>
<dbReference type="AlphaFoldDB" id="A0A423VAD5"/>
<dbReference type="OrthoDB" id="408373at2759"/>
<evidence type="ECO:0000313" key="5">
    <source>
        <dbReference type="Proteomes" id="UP000284375"/>
    </source>
</evidence>
<evidence type="ECO:0000313" key="4">
    <source>
        <dbReference type="EMBL" id="ROV87875.1"/>
    </source>
</evidence>
<dbReference type="SUPFAM" id="SSF53474">
    <property type="entry name" value="alpha/beta-Hydrolases"/>
    <property type="match status" value="1"/>
</dbReference>
<dbReference type="PANTHER" id="PTHR43329">
    <property type="entry name" value="EPOXIDE HYDROLASE"/>
    <property type="match status" value="1"/>
</dbReference>
<comment type="similarity">
    <text evidence="2">Belongs to the AB hydrolase superfamily. Epoxide hydrolase family.</text>
</comment>
<keyword evidence="5" id="KW-1185">Reference proteome</keyword>
<protein>
    <recommendedName>
        <fullName evidence="3">AB hydrolase-1 domain-containing protein</fullName>
    </recommendedName>
</protein>
<accession>A0A423VAD5</accession>
<evidence type="ECO:0000259" key="3">
    <source>
        <dbReference type="Pfam" id="PF00561"/>
    </source>
</evidence>
<dbReference type="STRING" id="252740.A0A423VAD5"/>
<dbReference type="Gene3D" id="3.40.50.1820">
    <property type="entry name" value="alpha/beta hydrolase"/>
    <property type="match status" value="1"/>
</dbReference>
<dbReference type="GO" id="GO:0016787">
    <property type="term" value="F:hydrolase activity"/>
    <property type="evidence" value="ECO:0007669"/>
    <property type="project" value="UniProtKB-KW"/>
</dbReference>
<dbReference type="InterPro" id="IPR000073">
    <property type="entry name" value="AB_hydrolase_1"/>
</dbReference>
<dbReference type="Proteomes" id="UP000284375">
    <property type="component" value="Unassembled WGS sequence"/>
</dbReference>
<dbReference type="InterPro" id="IPR000639">
    <property type="entry name" value="Epox_hydrolase-like"/>
</dbReference>
<evidence type="ECO:0000256" key="2">
    <source>
        <dbReference type="ARBA" id="ARBA00038334"/>
    </source>
</evidence>
<dbReference type="PRINTS" id="PR00111">
    <property type="entry name" value="ABHYDROLASE"/>
</dbReference>
<dbReference type="InterPro" id="IPR029058">
    <property type="entry name" value="AB_hydrolase_fold"/>
</dbReference>
<comment type="caution">
    <text evidence="4">The sequence shown here is derived from an EMBL/GenBank/DDBJ whole genome shotgun (WGS) entry which is preliminary data.</text>
</comment>
<dbReference type="EMBL" id="LJZO01000074">
    <property type="protein sequence ID" value="ROV87875.1"/>
    <property type="molecule type" value="Genomic_DNA"/>
</dbReference>
<name>A0A423VAD5_CYTCH</name>
<dbReference type="PRINTS" id="PR00412">
    <property type="entry name" value="EPOXHYDRLASE"/>
</dbReference>
<keyword evidence="1" id="KW-0378">Hydrolase</keyword>
<evidence type="ECO:0000256" key="1">
    <source>
        <dbReference type="ARBA" id="ARBA00022801"/>
    </source>
</evidence>
<proteinExistence type="inferred from homology"/>